<dbReference type="OMA" id="FECTITS"/>
<reference evidence="2 3" key="1">
    <citation type="journal article" date="2012" name="PLoS Pathog.">
        <title>Diverse lifestyles and strategies of plant pathogenesis encoded in the genomes of eighteen Dothideomycetes fungi.</title>
        <authorList>
            <person name="Ohm R.A."/>
            <person name="Feau N."/>
            <person name="Henrissat B."/>
            <person name="Schoch C.L."/>
            <person name="Horwitz B.A."/>
            <person name="Barry K.W."/>
            <person name="Condon B.J."/>
            <person name="Copeland A.C."/>
            <person name="Dhillon B."/>
            <person name="Glaser F."/>
            <person name="Hesse C.N."/>
            <person name="Kosti I."/>
            <person name="LaButti K."/>
            <person name="Lindquist E.A."/>
            <person name="Lucas S."/>
            <person name="Salamov A.A."/>
            <person name="Bradshaw R.E."/>
            <person name="Ciuffetti L."/>
            <person name="Hamelin R.C."/>
            <person name="Kema G.H.J."/>
            <person name="Lawrence C."/>
            <person name="Scott J.A."/>
            <person name="Spatafora J.W."/>
            <person name="Turgeon B.G."/>
            <person name="de Wit P.J.G.M."/>
            <person name="Zhong S."/>
            <person name="Goodwin S.B."/>
            <person name="Grigoriev I.V."/>
        </authorList>
    </citation>
    <scope>NUCLEOTIDE SEQUENCE [LARGE SCALE GENOMIC DNA]</scope>
    <source>
        <strain evidence="3">C5 / ATCC 48332 / race O</strain>
    </source>
</reference>
<evidence type="ECO:0000313" key="2">
    <source>
        <dbReference type="EMBL" id="EMD85609.1"/>
    </source>
</evidence>
<dbReference type="HOGENOM" id="CLU_559176_0_0_1"/>
<reference evidence="3" key="2">
    <citation type="journal article" date="2013" name="PLoS Genet.">
        <title>Comparative genome structure, secondary metabolite, and effector coding capacity across Cochliobolus pathogens.</title>
        <authorList>
            <person name="Condon B.J."/>
            <person name="Leng Y."/>
            <person name="Wu D."/>
            <person name="Bushley K.E."/>
            <person name="Ohm R.A."/>
            <person name="Otillar R."/>
            <person name="Martin J."/>
            <person name="Schackwitz W."/>
            <person name="Grimwood J."/>
            <person name="MohdZainudin N."/>
            <person name="Xue C."/>
            <person name="Wang R."/>
            <person name="Manning V.A."/>
            <person name="Dhillon B."/>
            <person name="Tu Z.J."/>
            <person name="Steffenson B.J."/>
            <person name="Salamov A."/>
            <person name="Sun H."/>
            <person name="Lowry S."/>
            <person name="LaButti K."/>
            <person name="Han J."/>
            <person name="Copeland A."/>
            <person name="Lindquist E."/>
            <person name="Barry K."/>
            <person name="Schmutz J."/>
            <person name="Baker S.E."/>
            <person name="Ciuffetti L.M."/>
            <person name="Grigoriev I.V."/>
            <person name="Zhong S."/>
            <person name="Turgeon B.G."/>
        </authorList>
    </citation>
    <scope>NUCLEOTIDE SEQUENCE [LARGE SCALE GENOMIC DNA]</scope>
    <source>
        <strain evidence="3">C5 / ATCC 48332 / race O</strain>
    </source>
</reference>
<evidence type="ECO:0000256" key="1">
    <source>
        <dbReference type="SAM" id="MobiDB-lite"/>
    </source>
</evidence>
<evidence type="ECO:0000313" key="3">
    <source>
        <dbReference type="Proteomes" id="UP000016936"/>
    </source>
</evidence>
<feature type="region of interest" description="Disordered" evidence="1">
    <location>
        <begin position="354"/>
        <end position="399"/>
    </location>
</feature>
<sequence length="563" mass="62897">MRVPMMPEALEFECTITSNPGINCSVSSNGSITIQTENGPIIIWLHRIIKEKRILIESIGEKPIRTAPSPSESSMSETIFRFAGNSSANDIEHDEDNNTPEILFGKDIQSIKEPRKSLETPNLDVYLTDFCQNLSVKIWTGWKSKKQKDKKSLEAFLSDWHHLFDHMNFSSPEQWSYKTVVASEKYGNLQLPFHKASLATWWNNGSGRGDSTVIARRQKQMVLALEPGYGEFTSKLKNTTRRQIQRYIIQGNIICLLFRLSPGLVITASEFISTTEYDTLWKNQRYPSVNEFSWLSKELIEESETYSEPVRRIFQDLHAKYKSVQDQDRSPAVFYTPQPSILYECGNGVTSLEDSIETSTNATKRRKTSRHGMSTTQAQRHSNFKDDQGGHTPSFQATLPDIHGAHEVPDITLAADILHSLQHGSHNHASFDATGFSPLVQFQSSSVASGASEECSMAVPSVAFKEVSNVSTEEHQASNDGSGESVAQSTLSLVTDLHRSKFGQQHSSIQLGVLSDGLTDNLTSNNVDLPSQGLGDEELESLQPTVADGLFLSDFMQEYQEIM</sequence>
<name>M2TGI2_COCH5</name>
<dbReference type="AlphaFoldDB" id="M2TGI2"/>
<dbReference type="EMBL" id="KB445587">
    <property type="protein sequence ID" value="EMD85609.1"/>
    <property type="molecule type" value="Genomic_DNA"/>
</dbReference>
<dbReference type="OrthoDB" id="10393409at2759"/>
<gene>
    <name evidence="2" type="ORF">COCHEDRAFT_1228696</name>
</gene>
<accession>M2TGI2</accession>
<feature type="compositionally biased region" description="Polar residues" evidence="1">
    <location>
        <begin position="371"/>
        <end position="381"/>
    </location>
</feature>
<dbReference type="Proteomes" id="UP000016936">
    <property type="component" value="Unassembled WGS sequence"/>
</dbReference>
<proteinExistence type="predicted"/>
<protein>
    <submittedName>
        <fullName evidence="2">Uncharacterized protein</fullName>
    </submittedName>
</protein>
<keyword evidence="3" id="KW-1185">Reference proteome</keyword>
<organism evidence="2 3">
    <name type="scientific">Cochliobolus heterostrophus (strain C5 / ATCC 48332 / race O)</name>
    <name type="common">Southern corn leaf blight fungus</name>
    <name type="synonym">Bipolaris maydis</name>
    <dbReference type="NCBI Taxonomy" id="701091"/>
    <lineage>
        <taxon>Eukaryota</taxon>
        <taxon>Fungi</taxon>
        <taxon>Dikarya</taxon>
        <taxon>Ascomycota</taxon>
        <taxon>Pezizomycotina</taxon>
        <taxon>Dothideomycetes</taxon>
        <taxon>Pleosporomycetidae</taxon>
        <taxon>Pleosporales</taxon>
        <taxon>Pleosporineae</taxon>
        <taxon>Pleosporaceae</taxon>
        <taxon>Bipolaris</taxon>
    </lineage>
</organism>